<protein>
    <submittedName>
        <fullName evidence="2">SFRICE_036971</fullName>
    </submittedName>
</protein>
<evidence type="ECO:0000313" key="2">
    <source>
        <dbReference type="EMBL" id="SOQ58376.1"/>
    </source>
</evidence>
<gene>
    <name evidence="2" type="ORF">SFRICE_036971</name>
</gene>
<name>A0A2H1WZJ6_SPOFR</name>
<accession>A0A2H1WZJ6</accession>
<reference evidence="2" key="1">
    <citation type="submission" date="2016-07" db="EMBL/GenBank/DDBJ databases">
        <authorList>
            <person name="Bretaudeau A."/>
        </authorList>
    </citation>
    <scope>NUCLEOTIDE SEQUENCE</scope>
    <source>
        <strain evidence="2">Rice</strain>
        <tissue evidence="2">Whole body</tissue>
    </source>
</reference>
<evidence type="ECO:0000256" key="1">
    <source>
        <dbReference type="SAM" id="MobiDB-lite"/>
    </source>
</evidence>
<dbReference type="EMBL" id="ODYU01012197">
    <property type="protein sequence ID" value="SOQ58376.1"/>
    <property type="molecule type" value="Genomic_DNA"/>
</dbReference>
<organism evidence="2">
    <name type="scientific">Spodoptera frugiperda</name>
    <name type="common">Fall armyworm</name>
    <dbReference type="NCBI Taxonomy" id="7108"/>
    <lineage>
        <taxon>Eukaryota</taxon>
        <taxon>Metazoa</taxon>
        <taxon>Ecdysozoa</taxon>
        <taxon>Arthropoda</taxon>
        <taxon>Hexapoda</taxon>
        <taxon>Insecta</taxon>
        <taxon>Pterygota</taxon>
        <taxon>Neoptera</taxon>
        <taxon>Endopterygota</taxon>
        <taxon>Lepidoptera</taxon>
        <taxon>Glossata</taxon>
        <taxon>Ditrysia</taxon>
        <taxon>Noctuoidea</taxon>
        <taxon>Noctuidae</taxon>
        <taxon>Amphipyrinae</taxon>
        <taxon>Spodoptera</taxon>
    </lineage>
</organism>
<dbReference type="AlphaFoldDB" id="A0A2H1WZJ6"/>
<sequence>MTSLTLNEVRESIRLLLTKNHPIATHACRTGAPVVTAKQSATLGKKKISAVDTVALSIVHRNQSSGAKRCVRKVLAGMMPNGMDATTPPGREEKLATGNTSGTTADNFVDYIEPTEVPYRAIAAISFCMQMSRKSLME</sequence>
<proteinExistence type="predicted"/>
<feature type="region of interest" description="Disordered" evidence="1">
    <location>
        <begin position="81"/>
        <end position="100"/>
    </location>
</feature>